<accession>A0AAW1TW65</accession>
<keyword evidence="9 14" id="KW-0472">Membrane</keyword>
<dbReference type="InterPro" id="IPR001873">
    <property type="entry name" value="ENaC"/>
</dbReference>
<evidence type="ECO:0000256" key="4">
    <source>
        <dbReference type="ARBA" id="ARBA00022461"/>
    </source>
</evidence>
<keyword evidence="3 12" id="KW-0813">Transport</keyword>
<dbReference type="PANTHER" id="PTHR11690">
    <property type="entry name" value="AMILORIDE-SENSITIVE SODIUM CHANNEL-RELATED"/>
    <property type="match status" value="1"/>
</dbReference>
<dbReference type="PRINTS" id="PR01078">
    <property type="entry name" value="AMINACHANNEL"/>
</dbReference>
<protein>
    <recommendedName>
        <fullName evidence="17">Pickpocket protein 28-like</fullName>
    </recommendedName>
</protein>
<evidence type="ECO:0000256" key="5">
    <source>
        <dbReference type="ARBA" id="ARBA00022692"/>
    </source>
</evidence>
<evidence type="ECO:0000256" key="7">
    <source>
        <dbReference type="ARBA" id="ARBA00023053"/>
    </source>
</evidence>
<dbReference type="Pfam" id="PF00858">
    <property type="entry name" value="ASC"/>
    <property type="match status" value="1"/>
</dbReference>
<keyword evidence="4 12" id="KW-0894">Sodium channel</keyword>
<keyword evidence="5 12" id="KW-0812">Transmembrane</keyword>
<comment type="caution">
    <text evidence="15">The sequence shown here is derived from an EMBL/GenBank/DDBJ whole genome shotgun (WGS) entry which is preliminary data.</text>
</comment>
<dbReference type="PROSITE" id="PS01206">
    <property type="entry name" value="ASC"/>
    <property type="match status" value="1"/>
</dbReference>
<evidence type="ECO:0000256" key="11">
    <source>
        <dbReference type="ARBA" id="ARBA00023303"/>
    </source>
</evidence>
<keyword evidence="8 12" id="KW-0406">Ion transport</keyword>
<sequence length="537" mass="61999">MKMKSTDANSGVDSSEENRTNETTSGDIRTYIREYFKCSSIQGLSYFAKNISPLEVCWWITVLLVCLSGCSLMIKEIVDKWIESPVLVSLATNEGKISAIPFPAVTLCPETKITRNCLNYSSVLRSKIKRNLENISEIEENYFDYMAPLCRLENHVNSTRNESLEDYTDFLDKCKSVDLDEMQCQFLGVNKNCTEILSPIITDDGLCYTFNMLDVRDIYSNINEMKYFREGVRNPGWDIEKGYRHMSDNSYPIRVFQTGAQKSLVVTMFTKKSDMYASCQDFILQGAKISLHVPSTIPRPSQVSFPAGLDEMVTVSVTPSFTFTNRELKEYDPHKRYCFFERERRLKYFKRYTQPNCIMECWTNYTIGECGCVHFYMPRDKNANICGPAKMQCLKDAEDSFTVTHFVQSAKYDKINFEDTCDCLPSCVDLNYKTEISRGRWNWNDPTSTEARYLKKFFKSHHASSIRIFFKASQFLLTERSELYGIATFLSNAGGILGLFLGFSLFSLIEIVYFLTLRLVENRRRYGLWFGVIDSTN</sequence>
<dbReference type="Gene3D" id="1.10.287.820">
    <property type="entry name" value="Acid-sensing ion channel domain"/>
    <property type="match status" value="1"/>
</dbReference>
<dbReference type="Gene3D" id="1.10.287.770">
    <property type="entry name" value="YojJ-like"/>
    <property type="match status" value="1"/>
</dbReference>
<keyword evidence="16" id="KW-1185">Reference proteome</keyword>
<dbReference type="PANTHER" id="PTHR11690:SF288">
    <property type="entry name" value="AMILORIDE-SENSITIVE NA+ CHANNEL-RELATED"/>
    <property type="match status" value="1"/>
</dbReference>
<dbReference type="GO" id="GO:0005886">
    <property type="term" value="C:plasma membrane"/>
    <property type="evidence" value="ECO:0007669"/>
    <property type="project" value="TreeGrafter"/>
</dbReference>
<dbReference type="AlphaFoldDB" id="A0AAW1TW65"/>
<evidence type="ECO:0000256" key="14">
    <source>
        <dbReference type="SAM" id="Phobius"/>
    </source>
</evidence>
<feature type="compositionally biased region" description="Polar residues" evidence="13">
    <location>
        <begin position="1"/>
        <end position="13"/>
    </location>
</feature>
<evidence type="ECO:0000313" key="16">
    <source>
        <dbReference type="Proteomes" id="UP001431783"/>
    </source>
</evidence>
<evidence type="ECO:0000313" key="15">
    <source>
        <dbReference type="EMBL" id="KAK9875817.1"/>
    </source>
</evidence>
<keyword evidence="10 12" id="KW-0739">Sodium transport</keyword>
<dbReference type="GO" id="GO:0015280">
    <property type="term" value="F:ligand-gated sodium channel activity"/>
    <property type="evidence" value="ECO:0007669"/>
    <property type="project" value="TreeGrafter"/>
</dbReference>
<organism evidence="15 16">
    <name type="scientific">Henosepilachna vigintioctopunctata</name>
    <dbReference type="NCBI Taxonomy" id="420089"/>
    <lineage>
        <taxon>Eukaryota</taxon>
        <taxon>Metazoa</taxon>
        <taxon>Ecdysozoa</taxon>
        <taxon>Arthropoda</taxon>
        <taxon>Hexapoda</taxon>
        <taxon>Insecta</taxon>
        <taxon>Pterygota</taxon>
        <taxon>Neoptera</taxon>
        <taxon>Endopterygota</taxon>
        <taxon>Coleoptera</taxon>
        <taxon>Polyphaga</taxon>
        <taxon>Cucujiformia</taxon>
        <taxon>Coccinelloidea</taxon>
        <taxon>Coccinellidae</taxon>
        <taxon>Epilachninae</taxon>
        <taxon>Epilachnini</taxon>
        <taxon>Henosepilachna</taxon>
    </lineage>
</organism>
<evidence type="ECO:0000256" key="9">
    <source>
        <dbReference type="ARBA" id="ARBA00023136"/>
    </source>
</evidence>
<feature type="transmembrane region" description="Helical" evidence="14">
    <location>
        <begin position="496"/>
        <end position="515"/>
    </location>
</feature>
<keyword evidence="6 14" id="KW-1133">Transmembrane helix</keyword>
<evidence type="ECO:0000256" key="1">
    <source>
        <dbReference type="ARBA" id="ARBA00004141"/>
    </source>
</evidence>
<evidence type="ECO:0000256" key="8">
    <source>
        <dbReference type="ARBA" id="ARBA00023065"/>
    </source>
</evidence>
<evidence type="ECO:0000256" key="13">
    <source>
        <dbReference type="SAM" id="MobiDB-lite"/>
    </source>
</evidence>
<dbReference type="EMBL" id="JARQZJ010000034">
    <property type="protein sequence ID" value="KAK9875817.1"/>
    <property type="molecule type" value="Genomic_DNA"/>
</dbReference>
<evidence type="ECO:0000256" key="6">
    <source>
        <dbReference type="ARBA" id="ARBA00022989"/>
    </source>
</evidence>
<name>A0AAW1TW65_9CUCU</name>
<evidence type="ECO:0000256" key="12">
    <source>
        <dbReference type="RuleBase" id="RU000679"/>
    </source>
</evidence>
<dbReference type="InterPro" id="IPR020903">
    <property type="entry name" value="ENaC_CS"/>
</dbReference>
<evidence type="ECO:0000256" key="3">
    <source>
        <dbReference type="ARBA" id="ARBA00022448"/>
    </source>
</evidence>
<keyword evidence="7" id="KW-0915">Sodium</keyword>
<comment type="similarity">
    <text evidence="2 12">Belongs to the amiloride-sensitive sodium channel (TC 1.A.6) family.</text>
</comment>
<keyword evidence="11 12" id="KW-0407">Ion channel</keyword>
<proteinExistence type="inferred from homology"/>
<evidence type="ECO:0000256" key="2">
    <source>
        <dbReference type="ARBA" id="ARBA00007193"/>
    </source>
</evidence>
<reference evidence="15 16" key="1">
    <citation type="submission" date="2023-03" db="EMBL/GenBank/DDBJ databases">
        <title>Genome insight into feeding habits of ladybird beetles.</title>
        <authorList>
            <person name="Li H.-S."/>
            <person name="Huang Y.-H."/>
            <person name="Pang H."/>
        </authorList>
    </citation>
    <scope>NUCLEOTIDE SEQUENCE [LARGE SCALE GENOMIC DNA]</scope>
    <source>
        <strain evidence="15">SYSU_2023b</strain>
        <tissue evidence="15">Whole body</tissue>
    </source>
</reference>
<feature type="region of interest" description="Disordered" evidence="13">
    <location>
        <begin position="1"/>
        <end position="23"/>
    </location>
</feature>
<dbReference type="Proteomes" id="UP001431783">
    <property type="component" value="Unassembled WGS sequence"/>
</dbReference>
<evidence type="ECO:0000256" key="10">
    <source>
        <dbReference type="ARBA" id="ARBA00023201"/>
    </source>
</evidence>
<comment type="subcellular location">
    <subcellularLocation>
        <location evidence="1">Membrane</location>
        <topology evidence="1">Multi-pass membrane protein</topology>
    </subcellularLocation>
</comment>
<gene>
    <name evidence="15" type="ORF">WA026_009604</name>
</gene>
<evidence type="ECO:0008006" key="17">
    <source>
        <dbReference type="Google" id="ProtNLM"/>
    </source>
</evidence>